<gene>
    <name evidence="2" type="ORF">HKW66_Vig0208790</name>
    <name evidence="3" type="ORF">LR48_Vigan05g043700</name>
</gene>
<organism evidence="3 4">
    <name type="scientific">Phaseolus angularis</name>
    <name type="common">Azuki bean</name>
    <name type="synonym">Vigna angularis</name>
    <dbReference type="NCBI Taxonomy" id="3914"/>
    <lineage>
        <taxon>Eukaryota</taxon>
        <taxon>Viridiplantae</taxon>
        <taxon>Streptophyta</taxon>
        <taxon>Embryophyta</taxon>
        <taxon>Tracheophyta</taxon>
        <taxon>Spermatophyta</taxon>
        <taxon>Magnoliopsida</taxon>
        <taxon>eudicotyledons</taxon>
        <taxon>Gunneridae</taxon>
        <taxon>Pentapetalae</taxon>
        <taxon>rosids</taxon>
        <taxon>fabids</taxon>
        <taxon>Fabales</taxon>
        <taxon>Fabaceae</taxon>
        <taxon>Papilionoideae</taxon>
        <taxon>50 kb inversion clade</taxon>
        <taxon>NPAAA clade</taxon>
        <taxon>indigoferoid/millettioid clade</taxon>
        <taxon>Phaseoleae</taxon>
        <taxon>Vigna</taxon>
    </lineage>
</organism>
<accession>A0A0L9UJ82</accession>
<dbReference type="Gramene" id="KOM42833">
    <property type="protein sequence ID" value="KOM42833"/>
    <property type="gene ID" value="LR48_Vigan05g043700"/>
</dbReference>
<dbReference type="InterPro" id="IPR023393">
    <property type="entry name" value="START-like_dom_sf"/>
</dbReference>
<name>A0A0L9UJ82_PHAAN</name>
<dbReference type="PANTHER" id="PTHR31907">
    <property type="entry name" value="MLP-LIKE PROTEIN 423"/>
    <property type="match status" value="1"/>
</dbReference>
<reference evidence="2 5" key="3">
    <citation type="submission" date="2020-05" db="EMBL/GenBank/DDBJ databases">
        <title>Vigna angularis (adzuki bean) Var. LongXiaoDou No. 4 denovo assembly.</title>
        <authorList>
            <person name="Xiang H."/>
        </authorList>
    </citation>
    <scope>NUCLEOTIDE SEQUENCE [LARGE SCALE GENOMIC DNA]</scope>
    <source>
        <tissue evidence="2">Leaf</tissue>
    </source>
</reference>
<dbReference type="EMBL" id="JABFOF010000011">
    <property type="protein sequence ID" value="KAG2372253.1"/>
    <property type="molecule type" value="Genomic_DNA"/>
</dbReference>
<sequence>MAHSQIQKVEANVHIKASADQFHDVLCNRTHHIANIVPQMVKSVEIHKGEWGTEGSIISWNYLHDGKICVSKEVVESIDKEKNKTDFKVIDGDLLKHYKNFKFIGQATPKEDGSVVNWVLEYEKQNSHTPDPYTLLELTIEMSKEIGAYLTQPIITK</sequence>
<dbReference type="InterPro" id="IPR000916">
    <property type="entry name" value="Bet_v_I/MLP"/>
</dbReference>
<dbReference type="STRING" id="3914.A0A0L9UJ82"/>
<protein>
    <submittedName>
        <fullName evidence="2">MLP-like protein</fullName>
    </submittedName>
</protein>
<dbReference type="SUPFAM" id="SSF55961">
    <property type="entry name" value="Bet v1-like"/>
    <property type="match status" value="1"/>
</dbReference>
<dbReference type="AlphaFoldDB" id="A0A0L9UJ82"/>
<dbReference type="InterPro" id="IPR051761">
    <property type="entry name" value="MLP-like_ligand-binding"/>
</dbReference>
<feature type="domain" description="Bet v I/Major latex protein" evidence="1">
    <location>
        <begin position="4"/>
        <end position="153"/>
    </location>
</feature>
<dbReference type="GO" id="GO:0006952">
    <property type="term" value="P:defense response"/>
    <property type="evidence" value="ECO:0007669"/>
    <property type="project" value="InterPro"/>
</dbReference>
<dbReference type="Proteomes" id="UP000053144">
    <property type="component" value="Chromosome 5"/>
</dbReference>
<evidence type="ECO:0000259" key="1">
    <source>
        <dbReference type="SMART" id="SM01037"/>
    </source>
</evidence>
<dbReference type="CDD" id="cd07816">
    <property type="entry name" value="Bet_v1-like"/>
    <property type="match status" value="1"/>
</dbReference>
<dbReference type="Pfam" id="PF00407">
    <property type="entry name" value="Bet_v_1"/>
    <property type="match status" value="1"/>
</dbReference>
<dbReference type="Proteomes" id="UP000743370">
    <property type="component" value="Unassembled WGS sequence"/>
</dbReference>
<evidence type="ECO:0000313" key="5">
    <source>
        <dbReference type="Proteomes" id="UP000743370"/>
    </source>
</evidence>
<proteinExistence type="predicted"/>
<dbReference type="EMBL" id="CM003375">
    <property type="protein sequence ID" value="KOM42833.1"/>
    <property type="molecule type" value="Genomic_DNA"/>
</dbReference>
<evidence type="ECO:0000313" key="4">
    <source>
        <dbReference type="Proteomes" id="UP000053144"/>
    </source>
</evidence>
<dbReference type="SMART" id="SM01037">
    <property type="entry name" value="Bet_v_1"/>
    <property type="match status" value="1"/>
</dbReference>
<dbReference type="Gene3D" id="3.30.530.20">
    <property type="match status" value="1"/>
</dbReference>
<reference evidence="3" key="2">
    <citation type="submission" date="2015-02" db="EMBL/GenBank/DDBJ databases">
        <authorList>
            <person name="Chooi Y.-H."/>
        </authorList>
    </citation>
    <scope>NUCLEOTIDE SEQUENCE</scope>
    <source>
        <tissue evidence="3">Seedling</tissue>
    </source>
</reference>
<dbReference type="OrthoDB" id="1415949at2759"/>
<evidence type="ECO:0000313" key="2">
    <source>
        <dbReference type="EMBL" id="KAG2372253.1"/>
    </source>
</evidence>
<dbReference type="OMA" id="NYIHEGK"/>
<evidence type="ECO:0000313" key="3">
    <source>
        <dbReference type="EMBL" id="KOM42833.1"/>
    </source>
</evidence>
<reference evidence="4" key="1">
    <citation type="journal article" date="2015" name="Proc. Natl. Acad. Sci. U.S.A.">
        <title>Genome sequencing of adzuki bean (Vigna angularis) provides insight into high starch and low fat accumulation and domestication.</title>
        <authorList>
            <person name="Yang K."/>
            <person name="Tian Z."/>
            <person name="Chen C."/>
            <person name="Luo L."/>
            <person name="Zhao B."/>
            <person name="Wang Z."/>
            <person name="Yu L."/>
            <person name="Li Y."/>
            <person name="Sun Y."/>
            <person name="Li W."/>
            <person name="Chen Y."/>
            <person name="Li Y."/>
            <person name="Zhang Y."/>
            <person name="Ai D."/>
            <person name="Zhao J."/>
            <person name="Shang C."/>
            <person name="Ma Y."/>
            <person name="Wu B."/>
            <person name="Wang M."/>
            <person name="Gao L."/>
            <person name="Sun D."/>
            <person name="Zhang P."/>
            <person name="Guo F."/>
            <person name="Wang W."/>
            <person name="Li Y."/>
            <person name="Wang J."/>
            <person name="Varshney R.K."/>
            <person name="Wang J."/>
            <person name="Ling H.Q."/>
            <person name="Wan P."/>
        </authorList>
    </citation>
    <scope>NUCLEOTIDE SEQUENCE</scope>
    <source>
        <strain evidence="4">cv. Jingnong 6</strain>
    </source>
</reference>
<dbReference type="KEGG" id="var:108333676"/>